<dbReference type="OrthoDB" id="7362854at2"/>
<name>A0A060IA26_RHIET</name>
<gene>
    <name evidence="2" type="ORF">IE4771_CH03839</name>
</gene>
<evidence type="ECO:0000256" key="1">
    <source>
        <dbReference type="SAM" id="Coils"/>
    </source>
</evidence>
<dbReference type="InterPro" id="IPR007420">
    <property type="entry name" value="DUF465"/>
</dbReference>
<dbReference type="Proteomes" id="UP000027180">
    <property type="component" value="Chromosome"/>
</dbReference>
<proteinExistence type="predicted"/>
<evidence type="ECO:0000313" key="2">
    <source>
        <dbReference type="EMBL" id="AIC28905.1"/>
    </source>
</evidence>
<dbReference type="Gene3D" id="6.10.280.50">
    <property type="match status" value="1"/>
</dbReference>
<protein>
    <recommendedName>
        <fullName evidence="4">DUF465 domain-containing protein</fullName>
    </recommendedName>
</protein>
<accession>A0A060IA26</accession>
<feature type="coiled-coil region" evidence="1">
    <location>
        <begin position="7"/>
        <end position="55"/>
    </location>
</feature>
<dbReference type="RefSeq" id="WP_009996782.1">
    <property type="nucleotide sequence ID" value="NZ_CP006986.1"/>
</dbReference>
<dbReference type="KEGG" id="rei:IE4771_CH03839"/>
<reference evidence="2 3" key="1">
    <citation type="submission" date="2013-12" db="EMBL/GenBank/DDBJ databases">
        <title>Complete genome sequence of Rhizobium etli bv. mimosae IE4771.</title>
        <authorList>
            <person name="Bustos P."/>
            <person name="Santamaria R.I."/>
            <person name="Lozano L."/>
            <person name="Ormeno-Orrillo E."/>
            <person name="Rogel M.A."/>
            <person name="Romero D."/>
            <person name="Cevallos M.A."/>
            <person name="Martinez-Romero E."/>
            <person name="Gonzalez V."/>
        </authorList>
    </citation>
    <scope>NUCLEOTIDE SEQUENCE [LARGE SCALE GENOMIC DNA]</scope>
    <source>
        <strain evidence="2 3">IE4771</strain>
    </source>
</reference>
<dbReference type="AlphaFoldDB" id="A0A060IA26"/>
<keyword evidence="1" id="KW-0175">Coiled coil</keyword>
<sequence>MTVQAHLESLQKKHVALEEELHALRTAPSISDTEIAECKRRKLRIKDEIQRLKSSVH</sequence>
<evidence type="ECO:0008006" key="4">
    <source>
        <dbReference type="Google" id="ProtNLM"/>
    </source>
</evidence>
<dbReference type="Pfam" id="PF04325">
    <property type="entry name" value="DUF465"/>
    <property type="match status" value="1"/>
</dbReference>
<organism evidence="2 3">
    <name type="scientific">Rhizobium etli bv. mimosae str. IE4771</name>
    <dbReference type="NCBI Taxonomy" id="1432050"/>
    <lineage>
        <taxon>Bacteria</taxon>
        <taxon>Pseudomonadati</taxon>
        <taxon>Pseudomonadota</taxon>
        <taxon>Alphaproteobacteria</taxon>
        <taxon>Hyphomicrobiales</taxon>
        <taxon>Rhizobiaceae</taxon>
        <taxon>Rhizobium/Agrobacterium group</taxon>
        <taxon>Rhizobium</taxon>
    </lineage>
</organism>
<dbReference type="HOGENOM" id="CLU_175516_2_2_5"/>
<dbReference type="InterPro" id="IPR038444">
    <property type="entry name" value="DUF465_sf"/>
</dbReference>
<dbReference type="EMBL" id="CP006986">
    <property type="protein sequence ID" value="AIC28905.1"/>
    <property type="molecule type" value="Genomic_DNA"/>
</dbReference>
<evidence type="ECO:0000313" key="3">
    <source>
        <dbReference type="Proteomes" id="UP000027180"/>
    </source>
</evidence>